<reference evidence="5 6" key="1">
    <citation type="submission" date="2023-07" db="EMBL/GenBank/DDBJ databases">
        <title>Genomic Encyclopedia of Type Strains, Phase IV (KMG-IV): sequencing the most valuable type-strain genomes for metagenomic binning, comparative biology and taxonomic classification.</title>
        <authorList>
            <person name="Goeker M."/>
        </authorList>
    </citation>
    <scope>NUCLEOTIDE SEQUENCE [LARGE SCALE GENOMIC DNA]</scope>
    <source>
        <strain evidence="5 6">DSM 19922</strain>
    </source>
</reference>
<dbReference type="SUPFAM" id="SSF56003">
    <property type="entry name" value="Molybdenum cofactor-binding domain"/>
    <property type="match status" value="1"/>
</dbReference>
<feature type="region of interest" description="Disordered" evidence="3">
    <location>
        <begin position="1"/>
        <end position="22"/>
    </location>
</feature>
<dbReference type="InterPro" id="IPR037165">
    <property type="entry name" value="AldOxase/xan_DH_Mopterin-bd_sf"/>
</dbReference>
<dbReference type="InterPro" id="IPR036856">
    <property type="entry name" value="Ald_Oxase/Xan_DH_a/b_sf"/>
</dbReference>
<comment type="caution">
    <text evidence="5">The sequence shown here is derived from an EMBL/GenBank/DDBJ whole genome shotgun (WGS) entry which is preliminary data.</text>
</comment>
<evidence type="ECO:0000256" key="3">
    <source>
        <dbReference type="SAM" id="MobiDB-lite"/>
    </source>
</evidence>
<name>A0ABU0MW58_9PROT</name>
<dbReference type="Pfam" id="PF01315">
    <property type="entry name" value="Ald_Xan_dh_C"/>
    <property type="match status" value="1"/>
</dbReference>
<dbReference type="SUPFAM" id="SSF55961">
    <property type="entry name" value="Bet v1-like"/>
    <property type="match status" value="1"/>
</dbReference>
<dbReference type="GO" id="GO:0047542">
    <property type="term" value="F:2-furoyl-CoA dehydrogenase activity"/>
    <property type="evidence" value="ECO:0007669"/>
    <property type="project" value="UniProtKB-EC"/>
</dbReference>
<evidence type="ECO:0000256" key="1">
    <source>
        <dbReference type="ARBA" id="ARBA00022505"/>
    </source>
</evidence>
<evidence type="ECO:0000259" key="4">
    <source>
        <dbReference type="SMART" id="SM01008"/>
    </source>
</evidence>
<feature type="domain" description="Aldehyde oxidase/xanthine dehydrogenase a/b hammerhead" evidence="4">
    <location>
        <begin position="48"/>
        <end position="159"/>
    </location>
</feature>
<evidence type="ECO:0000313" key="5">
    <source>
        <dbReference type="EMBL" id="MDQ0537423.1"/>
    </source>
</evidence>
<dbReference type="PANTHER" id="PTHR11908">
    <property type="entry name" value="XANTHINE DEHYDROGENASE"/>
    <property type="match status" value="1"/>
</dbReference>
<keyword evidence="1" id="KW-0500">Molybdenum</keyword>
<protein>
    <submittedName>
        <fullName evidence="5">2-furoyl-CoA dehydrogenase large subunit</fullName>
        <ecNumber evidence="5">1.3.99.8</ecNumber>
    </submittedName>
</protein>
<dbReference type="Pfam" id="PF02738">
    <property type="entry name" value="MoCoBD_1"/>
    <property type="match status" value="1"/>
</dbReference>
<dbReference type="Gene3D" id="3.90.1170.50">
    <property type="entry name" value="Aldehyde oxidase/xanthine dehydrogenase, a/b hammerhead"/>
    <property type="match status" value="1"/>
</dbReference>
<dbReference type="InterPro" id="IPR000674">
    <property type="entry name" value="Ald_Oxase/Xan_DH_a/b"/>
</dbReference>
<keyword evidence="6" id="KW-1185">Reference proteome</keyword>
<dbReference type="CDD" id="cd05018">
    <property type="entry name" value="CoxG"/>
    <property type="match status" value="1"/>
</dbReference>
<evidence type="ECO:0000313" key="6">
    <source>
        <dbReference type="Proteomes" id="UP001244552"/>
    </source>
</evidence>
<dbReference type="Pfam" id="PF06240">
    <property type="entry name" value="COXG"/>
    <property type="match status" value="1"/>
</dbReference>
<dbReference type="Gene3D" id="3.30.365.10">
    <property type="entry name" value="Aldehyde oxidase/xanthine dehydrogenase, molybdopterin binding domain"/>
    <property type="match status" value="4"/>
</dbReference>
<organism evidence="5 6">
    <name type="scientific">Azospirillum picis</name>
    <dbReference type="NCBI Taxonomy" id="488438"/>
    <lineage>
        <taxon>Bacteria</taxon>
        <taxon>Pseudomonadati</taxon>
        <taxon>Pseudomonadota</taxon>
        <taxon>Alphaproteobacteria</taxon>
        <taxon>Rhodospirillales</taxon>
        <taxon>Azospirillaceae</taxon>
        <taxon>Azospirillum</taxon>
    </lineage>
</organism>
<dbReference type="EC" id="1.3.99.8" evidence="5"/>
<dbReference type="EMBL" id="JAUSVU010000048">
    <property type="protein sequence ID" value="MDQ0537423.1"/>
    <property type="molecule type" value="Genomic_DNA"/>
</dbReference>
<gene>
    <name evidence="5" type="ORF">QO018_006327</name>
</gene>
<proteinExistence type="predicted"/>
<dbReference type="InterPro" id="IPR010419">
    <property type="entry name" value="CO_DH_gsu"/>
</dbReference>
<dbReference type="SMART" id="SM01008">
    <property type="entry name" value="Ald_Xan_dh_C"/>
    <property type="match status" value="1"/>
</dbReference>
<dbReference type="RefSeq" id="WP_246513786.1">
    <property type="nucleotide sequence ID" value="NZ_JAGINO010000047.1"/>
</dbReference>
<keyword evidence="2 5" id="KW-0560">Oxidoreductase</keyword>
<accession>A0ABU0MW58</accession>
<dbReference type="InterPro" id="IPR016208">
    <property type="entry name" value="Ald_Oxase/xanthine_DH-like"/>
</dbReference>
<dbReference type="SUPFAM" id="SSF54665">
    <property type="entry name" value="CO dehydrogenase molybdoprotein N-domain-like"/>
    <property type="match status" value="1"/>
</dbReference>
<sequence>MTATETVEPRADRRTSHPAAHPAAAAIEASGPLVGRAMPRVEDAALLTGVARYADDLPVKPGTLHAAVLRSPHAHAELLGIDAAAALELPGVAAVVTGEDAKRFASPFLVGIRAPMEHWCLAVDRVRHVGEPVAVVLADSRYLAEDALDRIQVRYRPLPPVTSIRQALDPASEPLHPAVGANLINSRGFLYGDPDAAFARAARTVTVEVEYPRNSCTPMECFVVLADYDAAEDAFEVLSNFSGPFAVHPVMARALKVPASRLRLKTPPHSGGSFGNKQAVFPYVVMMGLCARVAGRPVKWVEDRLEHLMAATSATARRMRIEAAVEPDGRVLALRMEQTEDCGAYLRAPEPASLYRNHGNLTGAYDIQNLALTNRIVVTNKTPTGLNRGFGGGQLYYGLERLMNRVAAELGLDPLDVIRRNLVAADAMPYRTASGGTLDSGDYRATLEQAVREGALDALKERRGRMRAQGRLYGIGYAAVVEPSISNMGYITTVLTAEERRKAGPKNGAQATASVAVDPTGGVSVTVASAPQGQGHRTVLAQVVADVFGLRLEDIRVNTDLDTGKDAWSIASGNYSSRFAGAVAGAAQVAATRLRGRMAALVAGQLNCRAEDVRFAGGKVFSDPNPDNALSFSRVAAAGHWSPGTLPDGQEAALRETAFWTPEPLKAPTDADHINSSACYGFIFDFCGVEIDRATGALRIDRYVTMHDAGRLLNPLLVEGQILGGFAHAVGTALYEEYAYGEDGRFLSGSFADYLVPTACEVPVPVILHRESPSPVTPLGAKGVGEGNCMSTPVCLANAVADALSGIAGELPSLPLTPAKLAALVHPPEPPRPRGATAPRGTTADAGPAAPAAVPGGRGLTGEGSREVPATPEQVWAILLDPKELAALLPGCEALDLAGPNAYRAEVVVGIGPVRGRYTAEVALSDLDPPNALTLTGSGSSSLGSGSGTGHVTLERTAEGTRVTYRYSASVGGKVAAVGGRMLDSASRLLIGQFFEKLVARAGGTPAAADPSPLPVRLLHRLLRLLRIHR</sequence>
<dbReference type="InterPro" id="IPR023393">
    <property type="entry name" value="START-like_dom_sf"/>
</dbReference>
<dbReference type="PANTHER" id="PTHR11908:SF132">
    <property type="entry name" value="ALDEHYDE OXIDASE 1-RELATED"/>
    <property type="match status" value="1"/>
</dbReference>
<feature type="region of interest" description="Disordered" evidence="3">
    <location>
        <begin position="825"/>
        <end position="867"/>
    </location>
</feature>
<dbReference type="Gene3D" id="3.30.530.20">
    <property type="match status" value="1"/>
</dbReference>
<dbReference type="InterPro" id="IPR046867">
    <property type="entry name" value="AldOxase/xan_DH_MoCoBD2"/>
</dbReference>
<dbReference type="Proteomes" id="UP001244552">
    <property type="component" value="Unassembled WGS sequence"/>
</dbReference>
<dbReference type="InterPro" id="IPR008274">
    <property type="entry name" value="AldOxase/xan_DH_MoCoBD1"/>
</dbReference>
<dbReference type="Pfam" id="PF20256">
    <property type="entry name" value="MoCoBD_2"/>
    <property type="match status" value="1"/>
</dbReference>
<feature type="compositionally biased region" description="Low complexity" evidence="3">
    <location>
        <begin position="834"/>
        <end position="855"/>
    </location>
</feature>
<evidence type="ECO:0000256" key="2">
    <source>
        <dbReference type="ARBA" id="ARBA00023002"/>
    </source>
</evidence>